<dbReference type="PROSITE" id="PS50835">
    <property type="entry name" value="IG_LIKE"/>
    <property type="match status" value="2"/>
</dbReference>
<protein>
    <recommendedName>
        <fullName evidence="4">Ig-like domain-containing protein</fullName>
    </recommendedName>
</protein>
<evidence type="ECO:0000256" key="2">
    <source>
        <dbReference type="SAM" id="Phobius"/>
    </source>
</evidence>
<dbReference type="InterPro" id="IPR013783">
    <property type="entry name" value="Ig-like_fold"/>
</dbReference>
<keyword evidence="3" id="KW-0732">Signal</keyword>
<organism evidence="5 6">
    <name type="scientific">Salmo salar</name>
    <name type="common">Atlantic salmon</name>
    <dbReference type="NCBI Taxonomy" id="8030"/>
    <lineage>
        <taxon>Eukaryota</taxon>
        <taxon>Metazoa</taxon>
        <taxon>Chordata</taxon>
        <taxon>Craniata</taxon>
        <taxon>Vertebrata</taxon>
        <taxon>Euteleostomi</taxon>
        <taxon>Actinopterygii</taxon>
        <taxon>Neopterygii</taxon>
        <taxon>Teleostei</taxon>
        <taxon>Protacanthopterygii</taxon>
        <taxon>Salmoniformes</taxon>
        <taxon>Salmonidae</taxon>
        <taxon>Salmoninae</taxon>
        <taxon>Salmo</taxon>
    </lineage>
</organism>
<dbReference type="PANTHER" id="PTHR11422:SF5">
    <property type="entry name" value="DIVERSE IMMUNOGLOBULIN DOMAIN-CONTAINING PROTEIN 1.1 ISOFORM X1-RELATED"/>
    <property type="match status" value="1"/>
</dbReference>
<sequence>MAHIHHSFLGLLVTVLYLLTGGSGETLSMFSRVGDDVSLPCNNVVYPNCSSTTWNYNRAATAIELVGLGKVKKQLNNIADRLSLGSNCSLHVSNVRAEDAGQYTCQQYLTETGPRHGDDAPVHLSVLTIIGSRELEGETTKGGVGFRGDQRDIPAGARATVSSTTPVTDLKSNVNMTLRCSLLTYMGHGTCISGVSLSWGPKTGTNAQVTLDSSCEISLTVTLQKEDNNRKWTCTLTEKGNVKISIDFPSTFSDIEEKTTDNDDVISTVPGSQKVILTVSVGVAVVAAVCVTAAVIIVRRRRDKNQVPTDNSIGLNAVNHSTQPTNESQPADRITYSSIDHFNQNPLQRDDAQGEDAVMYASVMPSTGRGRETENPADPSSLYSTVNKPQGVKTST</sequence>
<dbReference type="InterPro" id="IPR003599">
    <property type="entry name" value="Ig_sub"/>
</dbReference>
<evidence type="ECO:0000313" key="5">
    <source>
        <dbReference type="Proteomes" id="UP001652741"/>
    </source>
</evidence>
<evidence type="ECO:0000256" key="3">
    <source>
        <dbReference type="SAM" id="SignalP"/>
    </source>
</evidence>
<dbReference type="SMART" id="SM00409">
    <property type="entry name" value="IG"/>
    <property type="match status" value="1"/>
</dbReference>
<keyword evidence="5" id="KW-1185">Reference proteome</keyword>
<feature type="region of interest" description="Disordered" evidence="1">
    <location>
        <begin position="306"/>
        <end position="331"/>
    </location>
</feature>
<keyword evidence="2" id="KW-0812">Transmembrane</keyword>
<feature type="transmembrane region" description="Helical" evidence="2">
    <location>
        <begin position="275"/>
        <end position="298"/>
    </location>
</feature>
<dbReference type="InterPro" id="IPR007110">
    <property type="entry name" value="Ig-like_dom"/>
</dbReference>
<dbReference type="GeneID" id="123743492"/>
<reference evidence="6" key="1">
    <citation type="submission" date="2025-08" db="UniProtKB">
        <authorList>
            <consortium name="RefSeq"/>
        </authorList>
    </citation>
    <scope>IDENTIFICATION</scope>
</reference>
<proteinExistence type="predicted"/>
<keyword evidence="2" id="KW-1133">Transmembrane helix</keyword>
<dbReference type="Proteomes" id="UP001652741">
    <property type="component" value="Chromosome ssa06"/>
</dbReference>
<evidence type="ECO:0000256" key="1">
    <source>
        <dbReference type="SAM" id="MobiDB-lite"/>
    </source>
</evidence>
<name>A0ABM3F0Z2_SALSA</name>
<feature type="domain" description="Ig-like" evidence="4">
    <location>
        <begin position="154"/>
        <end position="245"/>
    </location>
</feature>
<keyword evidence="2" id="KW-0472">Membrane</keyword>
<evidence type="ECO:0000313" key="6">
    <source>
        <dbReference type="RefSeq" id="XP_045576974.1"/>
    </source>
</evidence>
<feature type="chain" id="PRO_5047237668" description="Ig-like domain-containing protein" evidence="3">
    <location>
        <begin position="25"/>
        <end position="396"/>
    </location>
</feature>
<dbReference type="PANTHER" id="PTHR11422">
    <property type="entry name" value="T-CELL SURFACE GLYCOPROTEIN CD4"/>
    <property type="match status" value="1"/>
</dbReference>
<evidence type="ECO:0000259" key="4">
    <source>
        <dbReference type="PROSITE" id="PS50835"/>
    </source>
</evidence>
<dbReference type="InterPro" id="IPR036179">
    <property type="entry name" value="Ig-like_dom_sf"/>
</dbReference>
<feature type="region of interest" description="Disordered" evidence="1">
    <location>
        <begin position="344"/>
        <end position="396"/>
    </location>
</feature>
<dbReference type="Gene3D" id="2.60.40.10">
    <property type="entry name" value="Immunoglobulins"/>
    <property type="match status" value="1"/>
</dbReference>
<gene>
    <name evidence="6" type="primary">LOC123743492</name>
</gene>
<accession>A0ABM3F0Z2</accession>
<feature type="domain" description="Ig-like" evidence="4">
    <location>
        <begin position="34"/>
        <end position="106"/>
    </location>
</feature>
<dbReference type="RefSeq" id="XP_045576974.1">
    <property type="nucleotide sequence ID" value="XM_045721018.1"/>
</dbReference>
<feature type="compositionally biased region" description="Polar residues" evidence="1">
    <location>
        <begin position="381"/>
        <end position="396"/>
    </location>
</feature>
<feature type="signal peptide" evidence="3">
    <location>
        <begin position="1"/>
        <end position="24"/>
    </location>
</feature>
<dbReference type="SUPFAM" id="SSF48726">
    <property type="entry name" value="Immunoglobulin"/>
    <property type="match status" value="1"/>
</dbReference>